<evidence type="ECO:0000313" key="2">
    <source>
        <dbReference type="EMBL" id="OGF41902.1"/>
    </source>
</evidence>
<accession>A0A1F5TSG1</accession>
<evidence type="ECO:0000313" key="3">
    <source>
        <dbReference type="Proteomes" id="UP000177579"/>
    </source>
</evidence>
<protein>
    <submittedName>
        <fullName evidence="2">Uncharacterized protein</fullName>
    </submittedName>
</protein>
<dbReference type="AlphaFoldDB" id="A0A1F5TSG1"/>
<dbReference type="EMBL" id="MFGO01000002">
    <property type="protein sequence ID" value="OGF41902.1"/>
    <property type="molecule type" value="Genomic_DNA"/>
</dbReference>
<reference evidence="2 3" key="1">
    <citation type="journal article" date="2016" name="Nat. Commun.">
        <title>Thousands of microbial genomes shed light on interconnected biogeochemical processes in an aquifer system.</title>
        <authorList>
            <person name="Anantharaman K."/>
            <person name="Brown C.T."/>
            <person name="Hug L.A."/>
            <person name="Sharon I."/>
            <person name="Castelle C.J."/>
            <person name="Probst A.J."/>
            <person name="Thomas B.C."/>
            <person name="Singh A."/>
            <person name="Wilkins M.J."/>
            <person name="Karaoz U."/>
            <person name="Brodie E.L."/>
            <person name="Williams K.H."/>
            <person name="Hubbard S.S."/>
            <person name="Banfield J.F."/>
        </authorList>
    </citation>
    <scope>NUCLEOTIDE SEQUENCE [LARGE SCALE GENOMIC DNA]</scope>
</reference>
<organism evidence="2 3">
    <name type="scientific">Candidatus Falkowbacteria bacterium RIFOXYD2_FULL_34_120</name>
    <dbReference type="NCBI Taxonomy" id="1798007"/>
    <lineage>
        <taxon>Bacteria</taxon>
        <taxon>Candidatus Falkowiibacteriota</taxon>
    </lineage>
</organism>
<dbReference type="Proteomes" id="UP000177579">
    <property type="component" value="Unassembled WGS sequence"/>
</dbReference>
<gene>
    <name evidence="2" type="ORF">A2531_04335</name>
</gene>
<keyword evidence="1" id="KW-0175">Coiled coil</keyword>
<feature type="coiled-coil region" evidence="1">
    <location>
        <begin position="17"/>
        <end position="88"/>
    </location>
</feature>
<evidence type="ECO:0000256" key="1">
    <source>
        <dbReference type="SAM" id="Coils"/>
    </source>
</evidence>
<comment type="caution">
    <text evidence="2">The sequence shown here is derived from an EMBL/GenBank/DDBJ whole genome shotgun (WGS) entry which is preliminary data.</text>
</comment>
<sequence length="88" mass="10526">MKDWYIEQLNRQNEIEKNSQQDTINALREACSNCQERINNLLQLKISPKNTQRQILSDDKFSEENDKLIKERETIKEKMNDLNTANDR</sequence>
<name>A0A1F5TSG1_9BACT</name>
<proteinExistence type="predicted"/>